<evidence type="ECO:0000256" key="5">
    <source>
        <dbReference type="ARBA" id="ARBA00022723"/>
    </source>
</evidence>
<proteinExistence type="inferred from homology"/>
<dbReference type="OrthoDB" id="9793933at2"/>
<evidence type="ECO:0000256" key="9">
    <source>
        <dbReference type="ARBA" id="ARBA00038276"/>
    </source>
</evidence>
<dbReference type="AlphaFoldDB" id="A0A1D8CZ75"/>
<evidence type="ECO:0000313" key="12">
    <source>
        <dbReference type="Proteomes" id="UP000095185"/>
    </source>
</evidence>
<dbReference type="Proteomes" id="UP000095185">
    <property type="component" value="Chromosome"/>
</dbReference>
<name>A0A1D8CZ75_CHLLM</name>
<dbReference type="CDD" id="cd05403">
    <property type="entry name" value="NT_KNTase_like"/>
    <property type="match status" value="1"/>
</dbReference>
<sequence>MNIEDHLDKLNEACKRFNIRRLYLVGSFASGKNTEKSDVDFLVSFNDLSTDGIADRYFGFLDFLKEELHEDVDLIEESAIKNPFFRNSINRNRKLIYG</sequence>
<protein>
    <recommendedName>
        <fullName evidence="10">Polymerase nucleotidyl transferase domain-containing protein</fullName>
    </recommendedName>
</protein>
<dbReference type="PANTHER" id="PTHR33571:SF12">
    <property type="entry name" value="BSL3053 PROTEIN"/>
    <property type="match status" value="1"/>
</dbReference>
<dbReference type="GO" id="GO:0016779">
    <property type="term" value="F:nucleotidyltransferase activity"/>
    <property type="evidence" value="ECO:0007669"/>
    <property type="project" value="UniProtKB-KW"/>
</dbReference>
<feature type="domain" description="Polymerase nucleotidyl transferase" evidence="10">
    <location>
        <begin position="8"/>
        <end position="95"/>
    </location>
</feature>
<evidence type="ECO:0000256" key="2">
    <source>
        <dbReference type="ARBA" id="ARBA00022649"/>
    </source>
</evidence>
<evidence type="ECO:0000256" key="7">
    <source>
        <dbReference type="ARBA" id="ARBA00022840"/>
    </source>
</evidence>
<dbReference type="InterPro" id="IPR052038">
    <property type="entry name" value="Type-VII_TA_antitoxin"/>
</dbReference>
<dbReference type="RefSeq" id="WP_069810413.1">
    <property type="nucleotide sequence ID" value="NZ_CP017305.1"/>
</dbReference>
<dbReference type="Gene3D" id="3.30.460.10">
    <property type="entry name" value="Beta Polymerase, domain 2"/>
    <property type="match status" value="1"/>
</dbReference>
<evidence type="ECO:0000256" key="6">
    <source>
        <dbReference type="ARBA" id="ARBA00022741"/>
    </source>
</evidence>
<dbReference type="PANTHER" id="PTHR33571">
    <property type="entry name" value="SSL8005 PROTEIN"/>
    <property type="match status" value="1"/>
</dbReference>
<keyword evidence="8" id="KW-0460">Magnesium</keyword>
<comment type="similarity">
    <text evidence="9">Belongs to the MntA antitoxin family.</text>
</comment>
<gene>
    <name evidence="11" type="ORF">BIU88_08800</name>
</gene>
<dbReference type="InterPro" id="IPR043519">
    <property type="entry name" value="NT_sf"/>
</dbReference>
<evidence type="ECO:0000256" key="4">
    <source>
        <dbReference type="ARBA" id="ARBA00022695"/>
    </source>
</evidence>
<dbReference type="KEGG" id="clz:BIU88_08800"/>
<dbReference type="Pfam" id="PF01909">
    <property type="entry name" value="NTP_transf_2"/>
    <property type="match status" value="1"/>
</dbReference>
<evidence type="ECO:0000256" key="1">
    <source>
        <dbReference type="ARBA" id="ARBA00001946"/>
    </source>
</evidence>
<evidence type="ECO:0000259" key="10">
    <source>
        <dbReference type="Pfam" id="PF01909"/>
    </source>
</evidence>
<keyword evidence="4" id="KW-0548">Nucleotidyltransferase</keyword>
<keyword evidence="6" id="KW-0547">Nucleotide-binding</keyword>
<dbReference type="STRING" id="274537.BIU88_08800"/>
<dbReference type="GO" id="GO:0046872">
    <property type="term" value="F:metal ion binding"/>
    <property type="evidence" value="ECO:0007669"/>
    <property type="project" value="UniProtKB-KW"/>
</dbReference>
<keyword evidence="2" id="KW-1277">Toxin-antitoxin system</keyword>
<dbReference type="InterPro" id="IPR002934">
    <property type="entry name" value="Polymerase_NTP_transf_dom"/>
</dbReference>
<dbReference type="GO" id="GO:0005524">
    <property type="term" value="F:ATP binding"/>
    <property type="evidence" value="ECO:0007669"/>
    <property type="project" value="UniProtKB-KW"/>
</dbReference>
<accession>A0A1D8CZ75</accession>
<evidence type="ECO:0000313" key="11">
    <source>
        <dbReference type="EMBL" id="AOS84220.1"/>
    </source>
</evidence>
<keyword evidence="7" id="KW-0067">ATP-binding</keyword>
<organism evidence="11 12">
    <name type="scientific">Chlorobaculum limnaeum</name>
    <dbReference type="NCBI Taxonomy" id="274537"/>
    <lineage>
        <taxon>Bacteria</taxon>
        <taxon>Pseudomonadati</taxon>
        <taxon>Chlorobiota</taxon>
        <taxon>Chlorobiia</taxon>
        <taxon>Chlorobiales</taxon>
        <taxon>Chlorobiaceae</taxon>
        <taxon>Chlorobaculum</taxon>
    </lineage>
</organism>
<evidence type="ECO:0000256" key="8">
    <source>
        <dbReference type="ARBA" id="ARBA00022842"/>
    </source>
</evidence>
<evidence type="ECO:0000256" key="3">
    <source>
        <dbReference type="ARBA" id="ARBA00022679"/>
    </source>
</evidence>
<comment type="cofactor">
    <cofactor evidence="1">
        <name>Mg(2+)</name>
        <dbReference type="ChEBI" id="CHEBI:18420"/>
    </cofactor>
</comment>
<dbReference type="SUPFAM" id="SSF81301">
    <property type="entry name" value="Nucleotidyltransferase"/>
    <property type="match status" value="1"/>
</dbReference>
<keyword evidence="12" id="KW-1185">Reference proteome</keyword>
<keyword evidence="3" id="KW-0808">Transferase</keyword>
<reference evidence="11" key="1">
    <citation type="submission" date="2016-09" db="EMBL/GenBank/DDBJ databases">
        <title>Genome sequence of Chlorobaculum limnaeum.</title>
        <authorList>
            <person name="Liu Z."/>
            <person name="Tank M."/>
            <person name="Bryant D.A."/>
        </authorList>
    </citation>
    <scope>NUCLEOTIDE SEQUENCE [LARGE SCALE GENOMIC DNA]</scope>
    <source>
        <strain evidence="11">DSM 1677</strain>
    </source>
</reference>
<dbReference type="EMBL" id="CP017305">
    <property type="protein sequence ID" value="AOS84220.1"/>
    <property type="molecule type" value="Genomic_DNA"/>
</dbReference>
<keyword evidence="5" id="KW-0479">Metal-binding</keyword>